<name>A0A3A9XSG6_9ACTN</name>
<sequence length="171" mass="17505">MVFVFDGQFPEIFTDRPSRFFTSPQKMPAVQLPSGAKSPPAAVGAACGAVTGAMVPVAEADPGAAASAADGATSAKSAAAETAVRKRVLRFMEFLPAGVFGHAKTEGGRNAAIAVRDLAPVARDAIRHVDRCQSIENAGRDGNRALIMRLAASLEIGSLVNLMISVAAGVG</sequence>
<dbReference type="Proteomes" id="UP000275865">
    <property type="component" value="Unassembled WGS sequence"/>
</dbReference>
<evidence type="ECO:0000313" key="1">
    <source>
        <dbReference type="EMBL" id="RKN28175.1"/>
    </source>
</evidence>
<gene>
    <name evidence="1" type="ORF">D7044_27100</name>
</gene>
<dbReference type="EMBL" id="RAZT01000016">
    <property type="protein sequence ID" value="RKN28175.1"/>
    <property type="molecule type" value="Genomic_DNA"/>
</dbReference>
<protein>
    <submittedName>
        <fullName evidence="1">Uncharacterized protein</fullName>
    </submittedName>
</protein>
<proteinExistence type="predicted"/>
<evidence type="ECO:0000313" key="2">
    <source>
        <dbReference type="Proteomes" id="UP000275865"/>
    </source>
</evidence>
<reference evidence="1 2" key="1">
    <citation type="submission" date="2018-09" db="EMBL/GenBank/DDBJ databases">
        <title>Micromonospora sp. nov. MS1-9, isolated from a root of Musa sp.</title>
        <authorList>
            <person name="Kuncharoen N."/>
            <person name="Kudo T."/>
            <person name="Ohkuma M."/>
            <person name="Yuki M."/>
            <person name="Tanasupawat S."/>
        </authorList>
    </citation>
    <scope>NUCLEOTIDE SEQUENCE [LARGE SCALE GENOMIC DNA]</scope>
    <source>
        <strain evidence="1 2">MS1-9</strain>
    </source>
</reference>
<comment type="caution">
    <text evidence="1">The sequence shown here is derived from an EMBL/GenBank/DDBJ whole genome shotgun (WGS) entry which is preliminary data.</text>
</comment>
<organism evidence="1 2">
    <name type="scientific">Micromonospora musae</name>
    <dbReference type="NCBI Taxonomy" id="1894970"/>
    <lineage>
        <taxon>Bacteria</taxon>
        <taxon>Bacillati</taxon>
        <taxon>Actinomycetota</taxon>
        <taxon>Actinomycetes</taxon>
        <taxon>Micromonosporales</taxon>
        <taxon>Micromonosporaceae</taxon>
        <taxon>Micromonospora</taxon>
    </lineage>
</organism>
<dbReference type="AlphaFoldDB" id="A0A3A9XSG6"/>
<accession>A0A3A9XSG6</accession>